<reference evidence="2" key="1">
    <citation type="journal article" date="2019" name="Curr. Biol.">
        <title>Genome Sequence of Striga asiatica Provides Insight into the Evolution of Plant Parasitism.</title>
        <authorList>
            <person name="Yoshida S."/>
            <person name="Kim S."/>
            <person name="Wafula E.K."/>
            <person name="Tanskanen J."/>
            <person name="Kim Y.M."/>
            <person name="Honaas L."/>
            <person name="Yang Z."/>
            <person name="Spallek T."/>
            <person name="Conn C.E."/>
            <person name="Ichihashi Y."/>
            <person name="Cheong K."/>
            <person name="Cui S."/>
            <person name="Der J.P."/>
            <person name="Gundlach H."/>
            <person name="Jiao Y."/>
            <person name="Hori C."/>
            <person name="Ishida J.K."/>
            <person name="Kasahara H."/>
            <person name="Kiba T."/>
            <person name="Kim M.S."/>
            <person name="Koo N."/>
            <person name="Laohavisit A."/>
            <person name="Lee Y.H."/>
            <person name="Lumba S."/>
            <person name="McCourt P."/>
            <person name="Mortimer J.C."/>
            <person name="Mutuku J.M."/>
            <person name="Nomura T."/>
            <person name="Sasaki-Sekimoto Y."/>
            <person name="Seto Y."/>
            <person name="Wang Y."/>
            <person name="Wakatake T."/>
            <person name="Sakakibara H."/>
            <person name="Demura T."/>
            <person name="Yamaguchi S."/>
            <person name="Yoneyama K."/>
            <person name="Manabe R.I."/>
            <person name="Nelson D.C."/>
            <person name="Schulman A.H."/>
            <person name="Timko M.P."/>
            <person name="dePamphilis C.W."/>
            <person name="Choi D."/>
            <person name="Shirasu K."/>
        </authorList>
    </citation>
    <scope>NUCLEOTIDE SEQUENCE [LARGE SCALE GENOMIC DNA]</scope>
    <source>
        <strain evidence="2">cv. UVA1</strain>
    </source>
</reference>
<gene>
    <name evidence="1" type="ORF">STAS_08480</name>
</gene>
<dbReference type="Proteomes" id="UP000325081">
    <property type="component" value="Unassembled WGS sequence"/>
</dbReference>
<dbReference type="EMBL" id="BKCP01004605">
    <property type="protein sequence ID" value="GER32411.1"/>
    <property type="molecule type" value="Genomic_DNA"/>
</dbReference>
<evidence type="ECO:0000313" key="2">
    <source>
        <dbReference type="Proteomes" id="UP000325081"/>
    </source>
</evidence>
<name>A0A5A7PIA5_STRAF</name>
<comment type="caution">
    <text evidence="1">The sequence shown here is derived from an EMBL/GenBank/DDBJ whole genome shotgun (WGS) entry which is preliminary data.</text>
</comment>
<protein>
    <submittedName>
        <fullName evidence="1">F-box/SPRY domain-containing protein 1</fullName>
    </submittedName>
</protein>
<proteinExistence type="predicted"/>
<accession>A0A5A7PIA5</accession>
<dbReference type="AlphaFoldDB" id="A0A5A7PIA5"/>
<sequence length="179" mass="19918">MLTSFLLENVPEIRRIEKKSRERRDLRIVSMAEGRIKMLERHNFVLSYVNPSSSYFPINLLVFCKFSGSVKKFGERLARSIPKIKGRQGIGQSLVMSHGFAGCWHVAYRALPRVCVRVAHCMCGCVSSAGIVGCARRALSWILVGLYGSRPRTLWAARSRPVVCGVAGLHVLEQATGRG</sequence>
<evidence type="ECO:0000313" key="1">
    <source>
        <dbReference type="EMBL" id="GER32411.1"/>
    </source>
</evidence>
<keyword evidence="2" id="KW-1185">Reference proteome</keyword>
<organism evidence="1 2">
    <name type="scientific">Striga asiatica</name>
    <name type="common">Asiatic witchweed</name>
    <name type="synonym">Buchnera asiatica</name>
    <dbReference type="NCBI Taxonomy" id="4170"/>
    <lineage>
        <taxon>Eukaryota</taxon>
        <taxon>Viridiplantae</taxon>
        <taxon>Streptophyta</taxon>
        <taxon>Embryophyta</taxon>
        <taxon>Tracheophyta</taxon>
        <taxon>Spermatophyta</taxon>
        <taxon>Magnoliopsida</taxon>
        <taxon>eudicotyledons</taxon>
        <taxon>Gunneridae</taxon>
        <taxon>Pentapetalae</taxon>
        <taxon>asterids</taxon>
        <taxon>lamiids</taxon>
        <taxon>Lamiales</taxon>
        <taxon>Orobanchaceae</taxon>
        <taxon>Buchnereae</taxon>
        <taxon>Striga</taxon>
    </lineage>
</organism>